<dbReference type="InterPro" id="IPR009057">
    <property type="entry name" value="Homeodomain-like_sf"/>
</dbReference>
<name>A0ABT7C3H5_9CYAN</name>
<reference evidence="2 3" key="1">
    <citation type="submission" date="2023-01" db="EMBL/GenBank/DDBJ databases">
        <title>Novel diversity within Roseofilum (Cyanobacteria; Desertifilaceae) from marine benthic mats with descriptions of four novel species.</title>
        <authorList>
            <person name="Wang Y."/>
            <person name="Berthold D.E."/>
            <person name="Hu J."/>
            <person name="Lefler F.W."/>
            <person name="Laughinghouse H.D. IV."/>
        </authorList>
    </citation>
    <scope>NUCLEOTIDE SEQUENCE [LARGE SCALE GENOMIC DNA]</scope>
    <source>
        <strain evidence="2 3">BLCC-M143</strain>
    </source>
</reference>
<evidence type="ECO:0000313" key="3">
    <source>
        <dbReference type="Proteomes" id="UP001232992"/>
    </source>
</evidence>
<dbReference type="Pfam" id="PF13358">
    <property type="entry name" value="DDE_3"/>
    <property type="match status" value="1"/>
</dbReference>
<accession>A0ABT7C3H5</accession>
<feature type="non-terminal residue" evidence="2">
    <location>
        <position position="1"/>
    </location>
</feature>
<dbReference type="InterPro" id="IPR038717">
    <property type="entry name" value="Tc1-like_DDE_dom"/>
</dbReference>
<keyword evidence="3" id="KW-1185">Reference proteome</keyword>
<evidence type="ECO:0000313" key="2">
    <source>
        <dbReference type="EMBL" id="MDJ1185662.1"/>
    </source>
</evidence>
<dbReference type="SUPFAM" id="SSF46689">
    <property type="entry name" value="Homeodomain-like"/>
    <property type="match status" value="1"/>
</dbReference>
<organism evidence="2 3">
    <name type="scientific">Roseofilum casamattae BLCC-M143</name>
    <dbReference type="NCBI Taxonomy" id="3022442"/>
    <lineage>
        <taxon>Bacteria</taxon>
        <taxon>Bacillati</taxon>
        <taxon>Cyanobacteriota</taxon>
        <taxon>Cyanophyceae</taxon>
        <taxon>Desertifilales</taxon>
        <taxon>Desertifilaceae</taxon>
        <taxon>Roseofilum</taxon>
        <taxon>Roseofilum casamattae</taxon>
    </lineage>
</organism>
<dbReference type="NCBIfam" id="NF033545">
    <property type="entry name" value="transpos_IS630"/>
    <property type="match status" value="1"/>
</dbReference>
<dbReference type="Proteomes" id="UP001232992">
    <property type="component" value="Unassembled WGS sequence"/>
</dbReference>
<dbReference type="Pfam" id="PF13565">
    <property type="entry name" value="HTH_32"/>
    <property type="match status" value="1"/>
</dbReference>
<comment type="caution">
    <text evidence="2">The sequence shown here is derived from an EMBL/GenBank/DDBJ whole genome shotgun (WGS) entry which is preliminary data.</text>
</comment>
<dbReference type="RefSeq" id="WP_283760303.1">
    <property type="nucleotide sequence ID" value="NZ_JAQOSQ010000043.1"/>
</dbReference>
<gene>
    <name evidence="2" type="ORF">PMH09_20985</name>
</gene>
<dbReference type="EMBL" id="JAQOSQ010000043">
    <property type="protein sequence ID" value="MDJ1185662.1"/>
    <property type="molecule type" value="Genomic_DNA"/>
</dbReference>
<evidence type="ECO:0000259" key="1">
    <source>
        <dbReference type="Pfam" id="PF13358"/>
    </source>
</evidence>
<dbReference type="InterPro" id="IPR047655">
    <property type="entry name" value="Transpos_IS630-like"/>
</dbReference>
<feature type="domain" description="Tc1-like transposase DDE" evidence="1">
    <location>
        <begin position="129"/>
        <end position="279"/>
    </location>
</feature>
<proteinExistence type="predicted"/>
<sequence length="320" mass="37273">INHARILLKADINQSGGGWKDSEIASALDVSIRTIERVRQRWMEEGLEKAINPRPHPESKLKKIDGETEAHLIALACSPAPEGYSSWSLRLLAERMVLLGYTPSISHETVRKTLKKTKLYTSPYDSNYPLVCFDESSKQLISETRPPLPMQARQKERFDYEYKREGVCNLFMFFEPLTGWRHVEVTDQRTQRDYGQQMKYLVDECFPGAEKIILVQDNLNTHVKASLYKAFEPDEAQRILSKLEFHYTPKHGSWLNMAEIELSVLNRQSLNRRIAKKDILKKEIAAWEKQRNQTGSVMDWQFTTEEARIKLKHLYPLIKH</sequence>
<protein>
    <submittedName>
        <fullName evidence="2">IS630 family transposase</fullName>
    </submittedName>
</protein>